<reference evidence="1 2" key="1">
    <citation type="submission" date="2020-08" db="EMBL/GenBank/DDBJ databases">
        <authorList>
            <person name="Liu C."/>
            <person name="Sun Q."/>
        </authorList>
    </citation>
    <scope>NUCLEOTIDE SEQUENCE [LARGE SCALE GENOMIC DNA]</scope>
    <source>
        <strain evidence="1 2">22A2-44</strain>
    </source>
</reference>
<protein>
    <recommendedName>
        <fullName evidence="3">DUF3168 domain-containing protein</fullName>
    </recommendedName>
</protein>
<keyword evidence="2" id="KW-1185">Reference proteome</keyword>
<evidence type="ECO:0000313" key="2">
    <source>
        <dbReference type="Proteomes" id="UP000602181"/>
    </source>
</evidence>
<dbReference type="RefSeq" id="WP_158595607.1">
    <property type="nucleotide sequence ID" value="NZ_JACOIH010000007.1"/>
</dbReference>
<evidence type="ECO:0000313" key="1">
    <source>
        <dbReference type="EMBL" id="MBC3938523.1"/>
    </source>
</evidence>
<dbReference type="Proteomes" id="UP000602181">
    <property type="component" value="Unassembled WGS sequence"/>
</dbReference>
<evidence type="ECO:0008006" key="3">
    <source>
        <dbReference type="Google" id="ProtNLM"/>
    </source>
</evidence>
<accession>A0ABR7ADK8</accession>
<comment type="caution">
    <text evidence="1">The sequence shown here is derived from an EMBL/GenBank/DDBJ whole genome shotgun (WGS) entry which is preliminary data.</text>
</comment>
<organism evidence="1 2">
    <name type="scientific">Anaerotruncus massiliensis</name>
    <name type="common">ex Togo et al. 2019</name>
    <dbReference type="NCBI Taxonomy" id="1673720"/>
    <lineage>
        <taxon>Bacteria</taxon>
        <taxon>Bacillati</taxon>
        <taxon>Bacillota</taxon>
        <taxon>Clostridia</taxon>
        <taxon>Eubacteriales</taxon>
        <taxon>Oscillospiraceae</taxon>
        <taxon>Anaerotruncus</taxon>
    </lineage>
</organism>
<gene>
    <name evidence="1" type="ORF">H8R05_06355</name>
</gene>
<proteinExistence type="predicted"/>
<sequence length="106" mass="12144">MASVDVVKNALLTVSKNVGHFNAMKRIPPYIVWAEDGQGDSLWADGQMQEQVITGTIDLFTKSSREPLFEKIQRALSDAEISFRWNSTQFEEDTGLYHHEWVWEIG</sequence>
<dbReference type="EMBL" id="JACOIH010000007">
    <property type="protein sequence ID" value="MBC3938523.1"/>
    <property type="molecule type" value="Genomic_DNA"/>
</dbReference>
<name>A0ABR7ADK8_9FIRM</name>